<reference evidence="1" key="1">
    <citation type="submission" date="2018-05" db="EMBL/GenBank/DDBJ databases">
        <authorList>
            <person name="Lanie J.A."/>
            <person name="Ng W.-L."/>
            <person name="Kazmierczak K.M."/>
            <person name="Andrzejewski T.M."/>
            <person name="Davidsen T.M."/>
            <person name="Wayne K.J."/>
            <person name="Tettelin H."/>
            <person name="Glass J.I."/>
            <person name="Rusch D."/>
            <person name="Podicherti R."/>
            <person name="Tsui H.-C.T."/>
            <person name="Winkler M.E."/>
        </authorList>
    </citation>
    <scope>NUCLEOTIDE SEQUENCE</scope>
</reference>
<proteinExistence type="predicted"/>
<evidence type="ECO:0000313" key="1">
    <source>
        <dbReference type="EMBL" id="SVC93106.1"/>
    </source>
</evidence>
<gene>
    <name evidence="1" type="ORF">METZ01_LOCUS345960</name>
</gene>
<organism evidence="1">
    <name type="scientific">marine metagenome</name>
    <dbReference type="NCBI Taxonomy" id="408172"/>
    <lineage>
        <taxon>unclassified sequences</taxon>
        <taxon>metagenomes</taxon>
        <taxon>ecological metagenomes</taxon>
    </lineage>
</organism>
<dbReference type="AlphaFoldDB" id="A0A382R5Y5"/>
<feature type="non-terminal residue" evidence="1">
    <location>
        <position position="1"/>
    </location>
</feature>
<dbReference type="EMBL" id="UINC01119346">
    <property type="protein sequence ID" value="SVC93106.1"/>
    <property type="molecule type" value="Genomic_DNA"/>
</dbReference>
<protein>
    <submittedName>
        <fullName evidence="1">Uncharacterized protein</fullName>
    </submittedName>
</protein>
<sequence length="284" mass="32942">KDVMKAYEEIAQISPDFKTFPTILEAYFLEDSIKEELWKPFNGFVPDTLSKIMNLIDNNQYANQLLISLNIYNIEPAIGNIEKVGAGEIVFRKVFDIKRNNSTTKVEKSVKTSSTQEGINTSNERLIPDIINLISKMIQRYSFDEFIAKIESIKGDKVFIKMQENLSLLKNTELAVMREYTYQEEESIQHRINHIKEFMECCKNNSEDIDCKNFENFDFWGQAEYDELINQDHKLNKGRGKYQTGLNKIIIVKEVYDSIAVGKIIENPNTCIKLLPDDLLKLNK</sequence>
<name>A0A382R5Y5_9ZZZZ</name>
<accession>A0A382R5Y5</accession>